<feature type="domain" description="FAD-binding PCMH-type" evidence="21">
    <location>
        <begin position="17"/>
        <end position="182"/>
    </location>
</feature>
<evidence type="ECO:0000313" key="22">
    <source>
        <dbReference type="EMBL" id="MXR69416.1"/>
    </source>
</evidence>
<evidence type="ECO:0000259" key="21">
    <source>
        <dbReference type="PROSITE" id="PS51387"/>
    </source>
</evidence>
<dbReference type="Pfam" id="PF02873">
    <property type="entry name" value="MurB_C"/>
    <property type="match status" value="1"/>
</dbReference>
<dbReference type="HAMAP" id="MF_00037">
    <property type="entry name" value="MurB"/>
    <property type="match status" value="1"/>
</dbReference>
<dbReference type="UniPathway" id="UPA00219"/>
<feature type="active site" evidence="20">
    <location>
        <position position="286"/>
    </location>
</feature>
<dbReference type="InterPro" id="IPR011601">
    <property type="entry name" value="MurB_C"/>
</dbReference>
<dbReference type="PROSITE" id="PS51387">
    <property type="entry name" value="FAD_PCMH"/>
    <property type="match status" value="1"/>
</dbReference>
<evidence type="ECO:0000256" key="14">
    <source>
        <dbReference type="ARBA" id="ARBA00022984"/>
    </source>
</evidence>
<evidence type="ECO:0000256" key="11">
    <source>
        <dbReference type="ARBA" id="ARBA00022827"/>
    </source>
</evidence>
<feature type="active site" description="Proton donor" evidence="20">
    <location>
        <position position="211"/>
    </location>
</feature>
<dbReference type="Gene3D" id="3.30.43.10">
    <property type="entry name" value="Uridine Diphospho-n-acetylenolpyruvylglucosamine Reductase, domain 2"/>
    <property type="match status" value="1"/>
</dbReference>
<dbReference type="GO" id="GO:0071555">
    <property type="term" value="P:cell wall organization"/>
    <property type="evidence" value="ECO:0007669"/>
    <property type="project" value="UniProtKB-KW"/>
</dbReference>
<dbReference type="InterPro" id="IPR006094">
    <property type="entry name" value="Oxid_FAD_bind_N"/>
</dbReference>
<evidence type="ECO:0000256" key="7">
    <source>
        <dbReference type="ARBA" id="ARBA00015188"/>
    </source>
</evidence>
<evidence type="ECO:0000256" key="19">
    <source>
        <dbReference type="ARBA" id="ARBA00048914"/>
    </source>
</evidence>
<dbReference type="Proteomes" id="UP000474778">
    <property type="component" value="Unassembled WGS sequence"/>
</dbReference>
<dbReference type="PANTHER" id="PTHR21071:SF4">
    <property type="entry name" value="UDP-N-ACETYLENOLPYRUVOYLGLUCOSAMINE REDUCTASE"/>
    <property type="match status" value="1"/>
</dbReference>
<evidence type="ECO:0000256" key="10">
    <source>
        <dbReference type="ARBA" id="ARBA00022630"/>
    </source>
</evidence>
<dbReference type="InterPro" id="IPR016167">
    <property type="entry name" value="FAD-bd_PCMH_sub1"/>
</dbReference>
<keyword evidence="17 20" id="KW-0961">Cell wall biogenesis/degradation</keyword>
<keyword evidence="12 20" id="KW-0521">NADP</keyword>
<evidence type="ECO:0000256" key="13">
    <source>
        <dbReference type="ARBA" id="ARBA00022960"/>
    </source>
</evidence>
<dbReference type="EC" id="1.3.1.98" evidence="6 20"/>
<sequence length="308" mass="33782">MNIYKNVSLKQFSYWRVGGCADFVFVVNSISELKDALDYLYKLELPFLIIGNTSNLLFSGAGVRGGLIKLGPGFSYCDFKHQVVTVGAGIYLPYFVRQCVNNGLSGLEHLIGVPATLGGAVYMNAGSQRKSLSENILSVDSIDKKGNLITRRESDCSFSYRNSIFQLNSEFILSAKIKLQSKSISLIRRECLTILRSRNKKFPRKKPSCGSVFISNPVMYDTYGPPGKIIEDVGLKGFKIGGASISSQHANFIVNEGDATDIDILSLIAIAIEKVKNQTGFQLKSEAKYVTEDCRLMNADAAALALIN</sequence>
<dbReference type="PANTHER" id="PTHR21071">
    <property type="entry name" value="UDP-N-ACETYLENOLPYRUVOYLGLUCOSAMINE REDUCTASE"/>
    <property type="match status" value="1"/>
</dbReference>
<dbReference type="NCBIfam" id="NF010480">
    <property type="entry name" value="PRK13905.1"/>
    <property type="match status" value="1"/>
</dbReference>
<comment type="caution">
    <text evidence="22">The sequence shown here is derived from an EMBL/GenBank/DDBJ whole genome shotgun (WGS) entry which is preliminary data.</text>
</comment>
<dbReference type="InterPro" id="IPR036635">
    <property type="entry name" value="MurB_C_sf"/>
</dbReference>
<gene>
    <name evidence="20 22" type="primary">murB</name>
    <name evidence="22" type="ORF">GNT65_12165</name>
</gene>
<dbReference type="RefSeq" id="WP_160796556.1">
    <property type="nucleotide sequence ID" value="NZ_WRPA01000010.1"/>
</dbReference>
<comment type="catalytic activity">
    <reaction evidence="19 20">
        <text>UDP-N-acetyl-alpha-D-muramate + NADP(+) = UDP-N-acetyl-3-O-(1-carboxyvinyl)-alpha-D-glucosamine + NADPH + H(+)</text>
        <dbReference type="Rhea" id="RHEA:12248"/>
        <dbReference type="ChEBI" id="CHEBI:15378"/>
        <dbReference type="ChEBI" id="CHEBI:57783"/>
        <dbReference type="ChEBI" id="CHEBI:58349"/>
        <dbReference type="ChEBI" id="CHEBI:68483"/>
        <dbReference type="ChEBI" id="CHEBI:70757"/>
        <dbReference type="EC" id="1.3.1.98"/>
    </reaction>
</comment>
<evidence type="ECO:0000256" key="5">
    <source>
        <dbReference type="ARBA" id="ARBA00010485"/>
    </source>
</evidence>
<evidence type="ECO:0000256" key="4">
    <source>
        <dbReference type="ARBA" id="ARBA00004752"/>
    </source>
</evidence>
<keyword evidence="11 20" id="KW-0274">FAD</keyword>
<evidence type="ECO:0000256" key="18">
    <source>
        <dbReference type="ARBA" id="ARBA00031026"/>
    </source>
</evidence>
<comment type="cofactor">
    <cofactor evidence="1 20">
        <name>FAD</name>
        <dbReference type="ChEBI" id="CHEBI:57692"/>
    </cofactor>
</comment>
<comment type="subcellular location">
    <subcellularLocation>
        <location evidence="3 20">Cytoplasm</location>
    </subcellularLocation>
</comment>
<dbReference type="AlphaFoldDB" id="A0A6L7HYP4"/>
<dbReference type="Pfam" id="PF01565">
    <property type="entry name" value="FAD_binding_4"/>
    <property type="match status" value="1"/>
</dbReference>
<dbReference type="InterPro" id="IPR016169">
    <property type="entry name" value="FAD-bd_PCMH_sub2"/>
</dbReference>
<keyword evidence="10 20" id="KW-0285">Flavoprotein</keyword>
<comment type="function">
    <text evidence="2 20">Cell wall formation.</text>
</comment>
<reference evidence="22 23" key="1">
    <citation type="submission" date="2019-12" db="EMBL/GenBank/DDBJ databases">
        <title>Shewanella insulae sp. nov., isolated from a tidal flat.</title>
        <authorList>
            <person name="Yoon J.-H."/>
        </authorList>
    </citation>
    <scope>NUCLEOTIDE SEQUENCE [LARGE SCALE GENOMIC DNA]</scope>
    <source>
        <strain evidence="22 23">JBTF-M18</strain>
    </source>
</reference>
<evidence type="ECO:0000256" key="16">
    <source>
        <dbReference type="ARBA" id="ARBA00023306"/>
    </source>
</evidence>
<evidence type="ECO:0000256" key="1">
    <source>
        <dbReference type="ARBA" id="ARBA00001974"/>
    </source>
</evidence>
<evidence type="ECO:0000256" key="6">
    <source>
        <dbReference type="ARBA" id="ARBA00012518"/>
    </source>
</evidence>
<keyword evidence="13 20" id="KW-0133">Cell shape</keyword>
<comment type="similarity">
    <text evidence="5 20">Belongs to the MurB family.</text>
</comment>
<dbReference type="InterPro" id="IPR016166">
    <property type="entry name" value="FAD-bd_PCMH"/>
</dbReference>
<evidence type="ECO:0000313" key="23">
    <source>
        <dbReference type="Proteomes" id="UP000474778"/>
    </source>
</evidence>
<dbReference type="InterPro" id="IPR003170">
    <property type="entry name" value="MurB"/>
</dbReference>
<dbReference type="GO" id="GO:0008762">
    <property type="term" value="F:UDP-N-acetylmuramate dehydrogenase activity"/>
    <property type="evidence" value="ECO:0007669"/>
    <property type="project" value="UniProtKB-UniRule"/>
</dbReference>
<feature type="active site" evidence="20">
    <location>
        <position position="161"/>
    </location>
</feature>
<evidence type="ECO:0000256" key="15">
    <source>
        <dbReference type="ARBA" id="ARBA00023002"/>
    </source>
</evidence>
<name>A0A6L7HYP4_9GAMM</name>
<evidence type="ECO:0000256" key="20">
    <source>
        <dbReference type="HAMAP-Rule" id="MF_00037"/>
    </source>
</evidence>
<accession>A0A6L7HYP4</accession>
<dbReference type="GO" id="GO:0008360">
    <property type="term" value="P:regulation of cell shape"/>
    <property type="evidence" value="ECO:0007669"/>
    <property type="project" value="UniProtKB-KW"/>
</dbReference>
<evidence type="ECO:0000256" key="8">
    <source>
        <dbReference type="ARBA" id="ARBA00022490"/>
    </source>
</evidence>
<dbReference type="GO" id="GO:0051301">
    <property type="term" value="P:cell division"/>
    <property type="evidence" value="ECO:0007669"/>
    <property type="project" value="UniProtKB-KW"/>
</dbReference>
<dbReference type="GO" id="GO:0071949">
    <property type="term" value="F:FAD binding"/>
    <property type="evidence" value="ECO:0007669"/>
    <property type="project" value="InterPro"/>
</dbReference>
<protein>
    <recommendedName>
        <fullName evidence="7 20">UDP-N-acetylenolpyruvoylglucosamine reductase</fullName>
        <ecNumber evidence="6 20">1.3.1.98</ecNumber>
    </recommendedName>
    <alternativeName>
        <fullName evidence="18 20">UDP-N-acetylmuramate dehydrogenase</fullName>
    </alternativeName>
</protein>
<keyword evidence="23" id="KW-1185">Reference proteome</keyword>
<dbReference type="Gene3D" id="3.90.78.10">
    <property type="entry name" value="UDP-N-acetylenolpyruvoylglucosamine reductase, C-terminal domain"/>
    <property type="match status" value="1"/>
</dbReference>
<dbReference type="SUPFAM" id="SSF56176">
    <property type="entry name" value="FAD-binding/transporter-associated domain-like"/>
    <property type="match status" value="1"/>
</dbReference>
<dbReference type="Gene3D" id="3.30.465.10">
    <property type="match status" value="1"/>
</dbReference>
<dbReference type="GO" id="GO:0005829">
    <property type="term" value="C:cytosol"/>
    <property type="evidence" value="ECO:0007669"/>
    <property type="project" value="TreeGrafter"/>
</dbReference>
<dbReference type="GO" id="GO:0009252">
    <property type="term" value="P:peptidoglycan biosynthetic process"/>
    <property type="evidence" value="ECO:0007669"/>
    <property type="project" value="UniProtKB-UniRule"/>
</dbReference>
<keyword evidence="9 20" id="KW-0132">Cell division</keyword>
<dbReference type="NCBIfam" id="TIGR00179">
    <property type="entry name" value="murB"/>
    <property type="match status" value="1"/>
</dbReference>
<keyword evidence="16 20" id="KW-0131">Cell cycle</keyword>
<evidence type="ECO:0000256" key="17">
    <source>
        <dbReference type="ARBA" id="ARBA00023316"/>
    </source>
</evidence>
<proteinExistence type="inferred from homology"/>
<evidence type="ECO:0000256" key="3">
    <source>
        <dbReference type="ARBA" id="ARBA00004496"/>
    </source>
</evidence>
<dbReference type="SUPFAM" id="SSF56194">
    <property type="entry name" value="Uridine diphospho-N-Acetylenolpyruvylglucosamine reductase, MurB, C-terminal domain"/>
    <property type="match status" value="1"/>
</dbReference>
<dbReference type="InterPro" id="IPR036318">
    <property type="entry name" value="FAD-bd_PCMH-like_sf"/>
</dbReference>
<evidence type="ECO:0000256" key="2">
    <source>
        <dbReference type="ARBA" id="ARBA00003921"/>
    </source>
</evidence>
<keyword evidence="14 20" id="KW-0573">Peptidoglycan synthesis</keyword>
<keyword evidence="15 20" id="KW-0560">Oxidoreductase</keyword>
<organism evidence="22 23">
    <name type="scientific">Shewanella insulae</name>
    <dbReference type="NCBI Taxonomy" id="2681496"/>
    <lineage>
        <taxon>Bacteria</taxon>
        <taxon>Pseudomonadati</taxon>
        <taxon>Pseudomonadota</taxon>
        <taxon>Gammaproteobacteria</taxon>
        <taxon>Alteromonadales</taxon>
        <taxon>Shewanellaceae</taxon>
        <taxon>Shewanella</taxon>
    </lineage>
</organism>
<evidence type="ECO:0000256" key="12">
    <source>
        <dbReference type="ARBA" id="ARBA00022857"/>
    </source>
</evidence>
<keyword evidence="8 20" id="KW-0963">Cytoplasm</keyword>
<dbReference type="EMBL" id="WRPA01000010">
    <property type="protein sequence ID" value="MXR69416.1"/>
    <property type="molecule type" value="Genomic_DNA"/>
</dbReference>
<evidence type="ECO:0000256" key="9">
    <source>
        <dbReference type="ARBA" id="ARBA00022618"/>
    </source>
</evidence>
<comment type="pathway">
    <text evidence="4 20">Cell wall biogenesis; peptidoglycan biosynthesis.</text>
</comment>